<organism evidence="6 7">
    <name type="scientific">Mycolicibacterium fluoranthenivorans</name>
    <dbReference type="NCBI Taxonomy" id="258505"/>
    <lineage>
        <taxon>Bacteria</taxon>
        <taxon>Bacillati</taxon>
        <taxon>Actinomycetota</taxon>
        <taxon>Actinomycetes</taxon>
        <taxon>Mycobacteriales</taxon>
        <taxon>Mycobacteriaceae</taxon>
        <taxon>Mycolicibacterium</taxon>
    </lineage>
</organism>
<evidence type="ECO:0000256" key="4">
    <source>
        <dbReference type="ARBA" id="ARBA00023033"/>
    </source>
</evidence>
<protein>
    <submittedName>
        <fullName evidence="6">Flavin-dependent oxidoreductase, luciferase family (Includes alkanesulfonate monooxygenase SsuD and methylene tetrahydromethanopterin reductase)</fullName>
    </submittedName>
</protein>
<dbReference type="Gene3D" id="3.20.20.30">
    <property type="entry name" value="Luciferase-like domain"/>
    <property type="match status" value="1"/>
</dbReference>
<evidence type="ECO:0000259" key="5">
    <source>
        <dbReference type="Pfam" id="PF00296"/>
    </source>
</evidence>
<dbReference type="PANTHER" id="PTHR42847:SF4">
    <property type="entry name" value="ALKANESULFONATE MONOOXYGENASE-RELATED"/>
    <property type="match status" value="1"/>
</dbReference>
<proteinExistence type="predicted"/>
<evidence type="ECO:0000313" key="6">
    <source>
        <dbReference type="EMBL" id="SCX27077.1"/>
    </source>
</evidence>
<dbReference type="SUPFAM" id="SSF51679">
    <property type="entry name" value="Bacterial luciferase-like"/>
    <property type="match status" value="1"/>
</dbReference>
<dbReference type="Pfam" id="PF00296">
    <property type="entry name" value="Bac_luciferase"/>
    <property type="match status" value="1"/>
</dbReference>
<dbReference type="GO" id="GO:0008726">
    <property type="term" value="F:alkanesulfonate monooxygenase activity"/>
    <property type="evidence" value="ECO:0007669"/>
    <property type="project" value="TreeGrafter"/>
</dbReference>
<dbReference type="InterPro" id="IPR050172">
    <property type="entry name" value="SsuD_RutA_monooxygenase"/>
</dbReference>
<accession>A0A1G4WPQ3</accession>
<gene>
    <name evidence="6" type="ORF">SAMN02799620_04207</name>
</gene>
<dbReference type="PANTHER" id="PTHR42847">
    <property type="entry name" value="ALKANESULFONATE MONOOXYGENASE"/>
    <property type="match status" value="1"/>
</dbReference>
<dbReference type="Proteomes" id="UP000199707">
    <property type="component" value="Unassembled WGS sequence"/>
</dbReference>
<keyword evidence="1" id="KW-0285">Flavoprotein</keyword>
<sequence>MTGGLGAPPACEGERSDRGRRHSLDIGVYVPQMGMAYPDVLHRAQRCEELGIESLWLYDHLCGPGAPEIDSLEAWTLATALLSRTERLRVGHLVLCNQFRHPAVLAKMATTLDQISAGRLQLGLGSGSIEDEHRRTGLDWGTFAERSRRLGESLEILTQAFASGRVDFAGEYYQVREMPFRPGPVQQPRPPIVVGGVGEKYTLPLVARYADVWNVPTYALGELERKLSVLRALCADIGRDPATIVMSVEAVMALSPDEATLPEVRALAERRFGGPGFGLQEGGLIGTAPMIVERLQHWRELGFGQVVLFTHDRGSDRTLELLASGVISEFAR</sequence>
<dbReference type="EMBL" id="FMUB01000009">
    <property type="protein sequence ID" value="SCX27077.1"/>
    <property type="molecule type" value="Genomic_DNA"/>
</dbReference>
<reference evidence="7" key="1">
    <citation type="submission" date="2016-10" db="EMBL/GenBank/DDBJ databases">
        <authorList>
            <person name="Varghese N."/>
            <person name="Submissions S."/>
        </authorList>
    </citation>
    <scope>NUCLEOTIDE SEQUENCE [LARGE SCALE GENOMIC DNA]</scope>
    <source>
        <strain evidence="7">UNC267MFSha1.1M11</strain>
    </source>
</reference>
<dbReference type="InterPro" id="IPR011251">
    <property type="entry name" value="Luciferase-like_dom"/>
</dbReference>
<dbReference type="InterPro" id="IPR036661">
    <property type="entry name" value="Luciferase-like_sf"/>
</dbReference>
<name>A0A1G4WPQ3_9MYCO</name>
<dbReference type="GO" id="GO:0046306">
    <property type="term" value="P:alkanesulfonate catabolic process"/>
    <property type="evidence" value="ECO:0007669"/>
    <property type="project" value="TreeGrafter"/>
</dbReference>
<feature type="domain" description="Luciferase-like" evidence="5">
    <location>
        <begin position="32"/>
        <end position="259"/>
    </location>
</feature>
<evidence type="ECO:0000256" key="3">
    <source>
        <dbReference type="ARBA" id="ARBA00023002"/>
    </source>
</evidence>
<dbReference type="AlphaFoldDB" id="A0A1G4WPQ3"/>
<evidence type="ECO:0000313" key="7">
    <source>
        <dbReference type="Proteomes" id="UP000199707"/>
    </source>
</evidence>
<dbReference type="STRING" id="1502745.SAMN02799620_04207"/>
<evidence type="ECO:0000256" key="2">
    <source>
        <dbReference type="ARBA" id="ARBA00022643"/>
    </source>
</evidence>
<keyword evidence="4 6" id="KW-0503">Monooxygenase</keyword>
<evidence type="ECO:0000256" key="1">
    <source>
        <dbReference type="ARBA" id="ARBA00022630"/>
    </source>
</evidence>
<keyword evidence="3" id="KW-0560">Oxidoreductase</keyword>
<keyword evidence="2" id="KW-0288">FMN</keyword>